<dbReference type="AlphaFoldDB" id="A0AAJ1QGR2"/>
<keyword evidence="3" id="KW-0804">Transcription</keyword>
<feature type="domain" description="HTH cro/C1-type" evidence="4">
    <location>
        <begin position="20"/>
        <end position="62"/>
    </location>
</feature>
<dbReference type="RefSeq" id="WP_286494090.1">
    <property type="nucleotide sequence ID" value="NZ_JACAGJ010000008.1"/>
</dbReference>
<dbReference type="Gene3D" id="1.10.260.40">
    <property type="entry name" value="lambda repressor-like DNA-binding domains"/>
    <property type="match status" value="1"/>
</dbReference>
<protein>
    <submittedName>
        <fullName evidence="5">LexA family transcriptional regulator</fullName>
    </submittedName>
</protein>
<dbReference type="InterPro" id="IPR036286">
    <property type="entry name" value="LexA/Signal_pep-like_sf"/>
</dbReference>
<dbReference type="SUPFAM" id="SSF47413">
    <property type="entry name" value="lambda repressor-like DNA-binding domains"/>
    <property type="match status" value="1"/>
</dbReference>
<dbReference type="SUPFAM" id="SSF51306">
    <property type="entry name" value="LexA/Signal peptidase"/>
    <property type="match status" value="1"/>
</dbReference>
<dbReference type="InterPro" id="IPR015927">
    <property type="entry name" value="Peptidase_S24_S26A/B/C"/>
</dbReference>
<dbReference type="Gene3D" id="2.10.109.10">
    <property type="entry name" value="Umud Fragment, subunit A"/>
    <property type="match status" value="1"/>
</dbReference>
<reference evidence="5" key="2">
    <citation type="journal article" date="2022" name="Sci. Total Environ.">
        <title>Prevalence, transmission, and molecular epidemiology of tet(X)-positive bacteria among humans, animals, and environmental niches in China: An epidemiological, and genomic-based study.</title>
        <authorList>
            <person name="Dong N."/>
            <person name="Zeng Y."/>
            <person name="Cai C."/>
            <person name="Sun C."/>
            <person name="Lu J."/>
            <person name="Liu C."/>
            <person name="Zhou H."/>
            <person name="Sun Q."/>
            <person name="Shu L."/>
            <person name="Wang H."/>
            <person name="Wang Y."/>
            <person name="Wang S."/>
            <person name="Wu C."/>
            <person name="Chan E.W."/>
            <person name="Chen G."/>
            <person name="Shen Z."/>
            <person name="Chen S."/>
            <person name="Zhang R."/>
        </authorList>
    </citation>
    <scope>NUCLEOTIDE SEQUENCE</scope>
    <source>
        <strain evidence="5">R655-4</strain>
    </source>
</reference>
<dbReference type="CDD" id="cd00093">
    <property type="entry name" value="HTH_XRE"/>
    <property type="match status" value="1"/>
</dbReference>
<evidence type="ECO:0000256" key="2">
    <source>
        <dbReference type="ARBA" id="ARBA00023125"/>
    </source>
</evidence>
<dbReference type="PANTHER" id="PTHR40661">
    <property type="match status" value="1"/>
</dbReference>
<dbReference type="CDD" id="cd06529">
    <property type="entry name" value="S24_LexA-like"/>
    <property type="match status" value="1"/>
</dbReference>
<evidence type="ECO:0000313" key="6">
    <source>
        <dbReference type="Proteomes" id="UP001170959"/>
    </source>
</evidence>
<dbReference type="Pfam" id="PF00717">
    <property type="entry name" value="Peptidase_S24"/>
    <property type="match status" value="1"/>
</dbReference>
<evidence type="ECO:0000259" key="4">
    <source>
        <dbReference type="PROSITE" id="PS50943"/>
    </source>
</evidence>
<comment type="caution">
    <text evidence="5">The sequence shown here is derived from an EMBL/GenBank/DDBJ whole genome shotgun (WGS) entry which is preliminary data.</text>
</comment>
<dbReference type="InterPro" id="IPR039418">
    <property type="entry name" value="LexA-like"/>
</dbReference>
<organism evidence="5 6">
    <name type="scientific">Empedobacter brevis</name>
    <dbReference type="NCBI Taxonomy" id="247"/>
    <lineage>
        <taxon>Bacteria</taxon>
        <taxon>Pseudomonadati</taxon>
        <taxon>Bacteroidota</taxon>
        <taxon>Flavobacteriia</taxon>
        <taxon>Flavobacteriales</taxon>
        <taxon>Weeksellaceae</taxon>
        <taxon>Empedobacter</taxon>
    </lineage>
</organism>
<reference evidence="5" key="1">
    <citation type="submission" date="2020-06" db="EMBL/GenBank/DDBJ databases">
        <authorList>
            <person name="Dong N."/>
        </authorList>
    </citation>
    <scope>NUCLEOTIDE SEQUENCE</scope>
    <source>
        <strain evidence="5">R655-4</strain>
    </source>
</reference>
<dbReference type="SMART" id="SM00530">
    <property type="entry name" value="HTH_XRE"/>
    <property type="match status" value="1"/>
</dbReference>
<keyword evidence="1" id="KW-0805">Transcription regulation</keyword>
<sequence>MNENKLKIIAKHLNIRFPTAQISKDLNYSQGVISQYLNGKRDLSENFIKEFEKFYNVKFSDFEKNNDSSTIIKNEVNQISNDNYMMVEYADLSASAGTLGGAILDNLPDSKIRLVPKEYEKGNYLVVRVNGDSMNDGTLRSLIDGDEILIQEHFLHAGDKLPIRNNLFVIVSNEGSVIKQITEHNTSENTITCHSFNPVYEDFKLNLDDVYQIFIYKKIIRRKPLY</sequence>
<dbReference type="Proteomes" id="UP001170959">
    <property type="component" value="Unassembled WGS sequence"/>
</dbReference>
<dbReference type="PANTHER" id="PTHR40661:SF1">
    <property type="entry name" value="HTH CRO_C1-TYPE DOMAIN-CONTAINING PROTEIN"/>
    <property type="match status" value="1"/>
</dbReference>
<gene>
    <name evidence="5" type="ORF">HX001_14245</name>
</gene>
<proteinExistence type="predicted"/>
<dbReference type="GO" id="GO:0003677">
    <property type="term" value="F:DNA binding"/>
    <property type="evidence" value="ECO:0007669"/>
    <property type="project" value="UniProtKB-KW"/>
</dbReference>
<dbReference type="EMBL" id="JACAGJ010000008">
    <property type="protein sequence ID" value="MDM1073646.1"/>
    <property type="molecule type" value="Genomic_DNA"/>
</dbReference>
<keyword evidence="2" id="KW-0238">DNA-binding</keyword>
<evidence type="ECO:0000256" key="3">
    <source>
        <dbReference type="ARBA" id="ARBA00023163"/>
    </source>
</evidence>
<dbReference type="InterPro" id="IPR001387">
    <property type="entry name" value="Cro/C1-type_HTH"/>
</dbReference>
<dbReference type="InterPro" id="IPR010982">
    <property type="entry name" value="Lambda_DNA-bd_dom_sf"/>
</dbReference>
<evidence type="ECO:0000256" key="1">
    <source>
        <dbReference type="ARBA" id="ARBA00023015"/>
    </source>
</evidence>
<accession>A0AAJ1QGR2</accession>
<name>A0AAJ1QGR2_9FLAO</name>
<evidence type="ECO:0000313" key="5">
    <source>
        <dbReference type="EMBL" id="MDM1073646.1"/>
    </source>
</evidence>
<dbReference type="PROSITE" id="PS50943">
    <property type="entry name" value="HTH_CROC1"/>
    <property type="match status" value="1"/>
</dbReference>